<proteinExistence type="predicted"/>
<dbReference type="VEuPathDB" id="FungiDB:AFLA_011298"/>
<organism evidence="1">
    <name type="scientific">Aspergillus flavus</name>
    <dbReference type="NCBI Taxonomy" id="5059"/>
    <lineage>
        <taxon>Eukaryota</taxon>
        <taxon>Fungi</taxon>
        <taxon>Dikarya</taxon>
        <taxon>Ascomycota</taxon>
        <taxon>Pezizomycotina</taxon>
        <taxon>Eurotiomycetes</taxon>
        <taxon>Eurotiomycetidae</taxon>
        <taxon>Eurotiales</taxon>
        <taxon>Aspergillaceae</taxon>
        <taxon>Aspergillus</taxon>
        <taxon>Aspergillus subgen. Circumdati</taxon>
    </lineage>
</organism>
<dbReference type="EMBL" id="ML734564">
    <property type="protein sequence ID" value="KAB8250620.1"/>
    <property type="molecule type" value="Genomic_DNA"/>
</dbReference>
<name>A0A5N6HBN4_ASPFL</name>
<dbReference type="AlphaFoldDB" id="A0A5N6HBN4"/>
<reference evidence="1" key="1">
    <citation type="submission" date="2019-04" db="EMBL/GenBank/DDBJ databases">
        <title>Friends and foes A comparative genomics study of 23 Aspergillus species from section Flavi.</title>
        <authorList>
            <consortium name="DOE Joint Genome Institute"/>
            <person name="Kjaerbolling I."/>
            <person name="Vesth T."/>
            <person name="Frisvad J.C."/>
            <person name="Nybo J.L."/>
            <person name="Theobald S."/>
            <person name="Kildgaard S."/>
            <person name="Isbrandt T."/>
            <person name="Kuo A."/>
            <person name="Sato A."/>
            <person name="Lyhne E.K."/>
            <person name="Kogle M.E."/>
            <person name="Wiebenga A."/>
            <person name="Kun R.S."/>
            <person name="Lubbers R.J."/>
            <person name="Makela M.R."/>
            <person name="Barry K."/>
            <person name="Chovatia M."/>
            <person name="Clum A."/>
            <person name="Daum C."/>
            <person name="Haridas S."/>
            <person name="He G."/>
            <person name="LaButti K."/>
            <person name="Lipzen A."/>
            <person name="Mondo S."/>
            <person name="Riley R."/>
            <person name="Salamov A."/>
            <person name="Simmons B.A."/>
            <person name="Magnuson J.K."/>
            <person name="Henrissat B."/>
            <person name="Mortensen U.H."/>
            <person name="Larsen T.O."/>
            <person name="Devries R.P."/>
            <person name="Grigoriev I.V."/>
            <person name="Machida M."/>
            <person name="Baker S.E."/>
            <person name="Andersen M.R."/>
        </authorList>
    </citation>
    <scope>NUCLEOTIDE SEQUENCE [LARGE SCALE GENOMIC DNA]</scope>
    <source>
        <strain evidence="1">CBS 121.62</strain>
    </source>
</reference>
<accession>A0A5N6HBN4</accession>
<sequence>MEEVYPAEGAPIYHKRIGPGRLCRHSYPIPIVSARISDKASIIFQNMLSFKAPLWFVSLAAVVSTVSAAQTFGLYAYGENVGGLPLYYVDGSAVVSPKTPENGTDVAPVVFNKDSDNELIGNPNTTSTASAPAFTDASLFVPSADSSDKEMGFTSNPSSNQVTNKFVWYGNFLLVENDSGEYTSLFSVKKSSSHDEDGSYDLYWNVTDSDEEVIAISMRSVAPSNA</sequence>
<dbReference type="VEuPathDB" id="FungiDB:F9C07_1172634"/>
<protein>
    <submittedName>
        <fullName evidence="1">Uncharacterized protein</fullName>
    </submittedName>
</protein>
<evidence type="ECO:0000313" key="1">
    <source>
        <dbReference type="EMBL" id="KAB8250620.1"/>
    </source>
</evidence>
<dbReference type="Proteomes" id="UP000325434">
    <property type="component" value="Unassembled WGS sequence"/>
</dbReference>
<gene>
    <name evidence="1" type="ORF">BDV35DRAFT_389039</name>
</gene>